<organism evidence="2 3">
    <name type="scientific">Acinetobacter lwoffii</name>
    <dbReference type="NCBI Taxonomy" id="28090"/>
    <lineage>
        <taxon>Bacteria</taxon>
        <taxon>Pseudomonadati</taxon>
        <taxon>Pseudomonadota</taxon>
        <taxon>Gammaproteobacteria</taxon>
        <taxon>Moraxellales</taxon>
        <taxon>Moraxellaceae</taxon>
        <taxon>Acinetobacter</taxon>
    </lineage>
</organism>
<dbReference type="Proteomes" id="UP000787156">
    <property type="component" value="Unassembled WGS sequence"/>
</dbReference>
<comment type="caution">
    <text evidence="2">The sequence shown here is derived from an EMBL/GenBank/DDBJ whole genome shotgun (WGS) entry which is preliminary data.</text>
</comment>
<evidence type="ECO:0000313" key="2">
    <source>
        <dbReference type="EMBL" id="HJF27223.1"/>
    </source>
</evidence>
<feature type="signal peptide" evidence="1">
    <location>
        <begin position="1"/>
        <end position="24"/>
    </location>
</feature>
<keyword evidence="1" id="KW-0732">Signal</keyword>
<name>A0A9D2URD0_ACILW</name>
<feature type="chain" id="PRO_5039489675" evidence="1">
    <location>
        <begin position="25"/>
        <end position="163"/>
    </location>
</feature>
<evidence type="ECO:0000313" key="3">
    <source>
        <dbReference type="Proteomes" id="UP000787156"/>
    </source>
</evidence>
<proteinExistence type="predicted"/>
<reference evidence="2" key="1">
    <citation type="journal article" date="2021" name="PeerJ">
        <title>Extensive microbial diversity within the chicken gut microbiome revealed by metagenomics and culture.</title>
        <authorList>
            <person name="Gilroy R."/>
            <person name="Ravi A."/>
            <person name="Getino M."/>
            <person name="Pursley I."/>
            <person name="Horton D.L."/>
            <person name="Alikhan N.F."/>
            <person name="Baker D."/>
            <person name="Gharbi K."/>
            <person name="Hall N."/>
            <person name="Watson M."/>
            <person name="Adriaenssens E.M."/>
            <person name="Foster-Nyarko E."/>
            <person name="Jarju S."/>
            <person name="Secka A."/>
            <person name="Antonio M."/>
            <person name="Oren A."/>
            <person name="Chaudhuri R.R."/>
            <person name="La Ragione R."/>
            <person name="Hildebrand F."/>
            <person name="Pallen M.J."/>
        </authorList>
    </citation>
    <scope>NUCLEOTIDE SEQUENCE</scope>
    <source>
        <strain evidence="2">CHK135-1449</strain>
    </source>
</reference>
<gene>
    <name evidence="2" type="ORF">K8V79_03070</name>
</gene>
<dbReference type="EMBL" id="DYWX01000034">
    <property type="protein sequence ID" value="HJF27223.1"/>
    <property type="molecule type" value="Genomic_DNA"/>
</dbReference>
<reference evidence="2" key="2">
    <citation type="submission" date="2021-09" db="EMBL/GenBank/DDBJ databases">
        <authorList>
            <person name="Gilroy R."/>
        </authorList>
    </citation>
    <scope>NUCLEOTIDE SEQUENCE</scope>
    <source>
        <strain evidence="2">CHK135-1449</strain>
    </source>
</reference>
<evidence type="ECO:0000256" key="1">
    <source>
        <dbReference type="SAM" id="SignalP"/>
    </source>
</evidence>
<protein>
    <submittedName>
        <fullName evidence="2">Uncharacterized protein</fullName>
    </submittedName>
</protein>
<sequence>MTLLKALNLSLLALVAGTATFTQAAPVSSGSVVLPTLIVMAEPELRAMTEIIPYQEEASQRDALNRYLMKVERDIQSYSVDADFAGSIDVVRAAPKPDLDSLPVVFREYVLVVAAGLQSADPRKGLYTILQPFGIDANATTVQIVREQFHPNQLNISLPFTFR</sequence>
<accession>A0A9D2URD0</accession>
<dbReference type="AlphaFoldDB" id="A0A9D2URD0"/>